<sequence>MKRAWTMRVWMAVLMFAALLGATPAGAAAPVSGRDFLTLPVVQPVSPAGKVVVMEFFWYDCPHCAEFEPTLEAWARKLPADVVLERVPVMWGVRFVPQQRLYYALLALGKVGALQARVFAAIHQQGIKLETPEQMADWLQKQGVPRQQFLNAYNSFSVQMQARRAAELTTAYQIQGVPSLAVQGHYIASADLPGTPSMQAVLQVVDALIAQVHGAH</sequence>
<dbReference type="PANTHER" id="PTHR35891:SF3">
    <property type="entry name" value="THIOL:DISULFIDE INTERCHANGE PROTEIN DSBL"/>
    <property type="match status" value="1"/>
</dbReference>
<dbReference type="InterPro" id="IPR001853">
    <property type="entry name" value="DSBA-like_thioredoxin_dom"/>
</dbReference>
<evidence type="ECO:0000256" key="4">
    <source>
        <dbReference type="ARBA" id="ARBA00022729"/>
    </source>
</evidence>
<accession>A0A1J5QNB3</accession>
<dbReference type="InterPro" id="IPR036249">
    <property type="entry name" value="Thioredoxin-like_sf"/>
</dbReference>
<dbReference type="PROSITE" id="PS51352">
    <property type="entry name" value="THIOREDOXIN_2"/>
    <property type="match status" value="1"/>
</dbReference>
<name>A0A1J5QNB3_9ZZZZ</name>
<dbReference type="InterPro" id="IPR050824">
    <property type="entry name" value="Thiol_disulfide_DsbA"/>
</dbReference>
<evidence type="ECO:0000256" key="2">
    <source>
        <dbReference type="ARBA" id="ARBA00005791"/>
    </source>
</evidence>
<evidence type="ECO:0000256" key="7">
    <source>
        <dbReference type="ARBA" id="ARBA00023284"/>
    </source>
</evidence>
<evidence type="ECO:0000256" key="3">
    <source>
        <dbReference type="ARBA" id="ARBA00013831"/>
    </source>
</evidence>
<keyword evidence="5" id="KW-0574">Periplasm</keyword>
<dbReference type="Gene3D" id="3.40.30.10">
    <property type="entry name" value="Glutaredoxin"/>
    <property type="match status" value="1"/>
</dbReference>
<dbReference type="InterPro" id="IPR023205">
    <property type="entry name" value="DsbA/DsbL"/>
</dbReference>
<comment type="similarity">
    <text evidence="2">Belongs to the thioredoxin family. DsbA subfamily.</text>
</comment>
<comment type="caution">
    <text evidence="9">The sequence shown here is derived from an EMBL/GenBank/DDBJ whole genome shotgun (WGS) entry which is preliminary data.</text>
</comment>
<dbReference type="GO" id="GO:0042597">
    <property type="term" value="C:periplasmic space"/>
    <property type="evidence" value="ECO:0007669"/>
    <property type="project" value="UniProtKB-SubCell"/>
</dbReference>
<dbReference type="EMBL" id="MLJW01000584">
    <property type="protein sequence ID" value="OIQ84888.1"/>
    <property type="molecule type" value="Genomic_DNA"/>
</dbReference>
<keyword evidence="4" id="KW-0732">Signal</keyword>
<gene>
    <name evidence="9" type="primary">dsbA_9</name>
    <name evidence="9" type="ORF">GALL_332950</name>
</gene>
<dbReference type="AlphaFoldDB" id="A0A1J5QNB3"/>
<feature type="domain" description="Thioredoxin" evidence="8">
    <location>
        <begin position="17"/>
        <end position="210"/>
    </location>
</feature>
<keyword evidence="6" id="KW-1015">Disulfide bond</keyword>
<keyword evidence="7" id="KW-0676">Redox-active center</keyword>
<proteinExistence type="inferred from homology"/>
<evidence type="ECO:0000313" key="9">
    <source>
        <dbReference type="EMBL" id="OIQ84888.1"/>
    </source>
</evidence>
<dbReference type="GO" id="GO:0016491">
    <property type="term" value="F:oxidoreductase activity"/>
    <property type="evidence" value="ECO:0007669"/>
    <property type="project" value="InterPro"/>
</dbReference>
<evidence type="ECO:0000256" key="6">
    <source>
        <dbReference type="ARBA" id="ARBA00023157"/>
    </source>
</evidence>
<evidence type="ECO:0000256" key="1">
    <source>
        <dbReference type="ARBA" id="ARBA00004418"/>
    </source>
</evidence>
<dbReference type="SUPFAM" id="SSF52833">
    <property type="entry name" value="Thioredoxin-like"/>
    <property type="match status" value="1"/>
</dbReference>
<dbReference type="CDD" id="cd03019">
    <property type="entry name" value="DsbA_DsbA"/>
    <property type="match status" value="1"/>
</dbReference>
<dbReference type="InterPro" id="IPR013766">
    <property type="entry name" value="Thioredoxin_domain"/>
</dbReference>
<reference evidence="9" key="1">
    <citation type="submission" date="2016-10" db="EMBL/GenBank/DDBJ databases">
        <title>Sequence of Gallionella enrichment culture.</title>
        <authorList>
            <person name="Poehlein A."/>
            <person name="Muehling M."/>
            <person name="Daniel R."/>
        </authorList>
    </citation>
    <scope>NUCLEOTIDE SEQUENCE</scope>
</reference>
<organism evidence="9">
    <name type="scientific">mine drainage metagenome</name>
    <dbReference type="NCBI Taxonomy" id="410659"/>
    <lineage>
        <taxon>unclassified sequences</taxon>
        <taxon>metagenomes</taxon>
        <taxon>ecological metagenomes</taxon>
    </lineage>
</organism>
<evidence type="ECO:0000259" key="8">
    <source>
        <dbReference type="PROSITE" id="PS51352"/>
    </source>
</evidence>
<dbReference type="PIRSF" id="PIRSF001488">
    <property type="entry name" value="Tdi_protein"/>
    <property type="match status" value="1"/>
</dbReference>
<comment type="subcellular location">
    <subcellularLocation>
        <location evidence="1">Periplasm</location>
    </subcellularLocation>
</comment>
<dbReference type="PANTHER" id="PTHR35891">
    <property type="entry name" value="THIOL:DISULFIDE INTERCHANGE PROTEIN DSBA"/>
    <property type="match status" value="1"/>
</dbReference>
<evidence type="ECO:0000256" key="5">
    <source>
        <dbReference type="ARBA" id="ARBA00022764"/>
    </source>
</evidence>
<protein>
    <recommendedName>
        <fullName evidence="3">Thiol:disulfide interchange protein DsbA</fullName>
    </recommendedName>
</protein>
<dbReference type="Pfam" id="PF01323">
    <property type="entry name" value="DSBA"/>
    <property type="match status" value="1"/>
</dbReference>